<keyword evidence="1" id="KW-0732">Signal</keyword>
<proteinExistence type="predicted"/>
<reference evidence="2" key="1">
    <citation type="journal article" date="2014" name="BMC Genomics">
        <title>Characterizing the developmental transcriptome of the oriental fruit fly, Bactrocera dorsalis (Diptera: Tephritidae) through comparative genomic analysis with Drosophila melanogaster utilizing modENCODE datasets.</title>
        <authorList>
            <person name="Geib S.M."/>
            <person name="Calla B."/>
            <person name="Hall B."/>
            <person name="Hou S."/>
            <person name="Manoukis N.C."/>
        </authorList>
    </citation>
    <scope>NUCLEOTIDE SEQUENCE</scope>
    <source>
        <strain evidence="2">Punador</strain>
    </source>
</reference>
<evidence type="ECO:0000256" key="1">
    <source>
        <dbReference type="SAM" id="SignalP"/>
    </source>
</evidence>
<feature type="chain" id="PRO_5044538439" evidence="1">
    <location>
        <begin position="25"/>
        <end position="249"/>
    </location>
</feature>
<dbReference type="OrthoDB" id="8066640at2759"/>
<evidence type="ECO:0000313" key="2">
    <source>
        <dbReference type="EMBL" id="JAC51774.1"/>
    </source>
</evidence>
<dbReference type="EMBL" id="GAKP01007178">
    <property type="protein sequence ID" value="JAC51774.1"/>
    <property type="molecule type" value="Transcribed_RNA"/>
</dbReference>
<accession>A0A034WAR0</accession>
<name>A0A034WAR0_BACDO</name>
<protein>
    <submittedName>
        <fullName evidence="2">Uncharacterized protein</fullName>
    </submittedName>
</protein>
<dbReference type="AlphaFoldDB" id="A0A034WAR0"/>
<feature type="signal peptide" evidence="1">
    <location>
        <begin position="1"/>
        <end position="24"/>
    </location>
</feature>
<sequence>MKVSTVSIVMAILCTLSSSRSADSDDTIAIAANNSTAIAVNCRPLDPACSNAPGSSSGSNDKDKESMWRDALERALREYEGKKGEDLDRAIKALVSSIQNALSKSGLSEAIKAQLNLALELLMKAILSDEVSFKESCYNKAFSILIIIVSGGEKSDKIEETTSYAEWKAGMERELDEKYDRLKNNDADRDISALMKGIQKNLPLLCPPRAAELNYAMNILVKAIGSNDSGIKRASYNEALDIYTRVMAG</sequence>
<organism evidence="2">
    <name type="scientific">Bactrocera dorsalis</name>
    <name type="common">Oriental fruit fly</name>
    <name type="synonym">Dacus dorsalis</name>
    <dbReference type="NCBI Taxonomy" id="27457"/>
    <lineage>
        <taxon>Eukaryota</taxon>
        <taxon>Metazoa</taxon>
        <taxon>Ecdysozoa</taxon>
        <taxon>Arthropoda</taxon>
        <taxon>Hexapoda</taxon>
        <taxon>Insecta</taxon>
        <taxon>Pterygota</taxon>
        <taxon>Neoptera</taxon>
        <taxon>Endopterygota</taxon>
        <taxon>Diptera</taxon>
        <taxon>Brachycera</taxon>
        <taxon>Muscomorpha</taxon>
        <taxon>Tephritoidea</taxon>
        <taxon>Tephritidae</taxon>
        <taxon>Bactrocera</taxon>
        <taxon>Bactrocera</taxon>
    </lineage>
</organism>